<dbReference type="PANTHER" id="PTHR23514">
    <property type="entry name" value="BYPASS OF STOP CODON PROTEIN 6"/>
    <property type="match status" value="1"/>
</dbReference>
<evidence type="ECO:0000256" key="1">
    <source>
        <dbReference type="ARBA" id="ARBA00004127"/>
    </source>
</evidence>
<feature type="transmembrane region" description="Helical" evidence="7">
    <location>
        <begin position="244"/>
        <end position="265"/>
    </location>
</feature>
<feature type="transmembrane region" description="Helical" evidence="7">
    <location>
        <begin position="167"/>
        <end position="190"/>
    </location>
</feature>
<feature type="transmembrane region" description="Helical" evidence="7">
    <location>
        <begin position="296"/>
        <end position="316"/>
    </location>
</feature>
<dbReference type="RefSeq" id="WP_345427883.1">
    <property type="nucleotide sequence ID" value="NZ_AP031496.1"/>
</dbReference>
<dbReference type="SUPFAM" id="SSF103473">
    <property type="entry name" value="MFS general substrate transporter"/>
    <property type="match status" value="1"/>
</dbReference>
<gene>
    <name evidence="9" type="ORF">GCM10025791_47420</name>
</gene>
<comment type="similarity">
    <text evidence="2">Belongs to the major facilitator superfamily.</text>
</comment>
<keyword evidence="6 7" id="KW-0472">Membrane</keyword>
<evidence type="ECO:0000256" key="2">
    <source>
        <dbReference type="ARBA" id="ARBA00008335"/>
    </source>
</evidence>
<organism evidence="9 10">
    <name type="scientific">Halioxenophilus aromaticivorans</name>
    <dbReference type="NCBI Taxonomy" id="1306992"/>
    <lineage>
        <taxon>Bacteria</taxon>
        <taxon>Pseudomonadati</taxon>
        <taxon>Pseudomonadota</taxon>
        <taxon>Gammaproteobacteria</taxon>
        <taxon>Alteromonadales</taxon>
        <taxon>Alteromonadaceae</taxon>
        <taxon>Halioxenophilus</taxon>
    </lineage>
</organism>
<dbReference type="GO" id="GO:0016020">
    <property type="term" value="C:membrane"/>
    <property type="evidence" value="ECO:0007669"/>
    <property type="project" value="TreeGrafter"/>
</dbReference>
<reference evidence="10" key="1">
    <citation type="journal article" date="2019" name="Int. J. Syst. Evol. Microbiol.">
        <title>The Global Catalogue of Microorganisms (GCM) 10K type strain sequencing project: providing services to taxonomists for standard genome sequencing and annotation.</title>
        <authorList>
            <consortium name="The Broad Institute Genomics Platform"/>
            <consortium name="The Broad Institute Genome Sequencing Center for Infectious Disease"/>
            <person name="Wu L."/>
            <person name="Ma J."/>
        </authorList>
    </citation>
    <scope>NUCLEOTIDE SEQUENCE [LARGE SCALE GENOMIC DNA]</scope>
    <source>
        <strain evidence="10">JCM 19134</strain>
    </source>
</reference>
<dbReference type="Pfam" id="PF07690">
    <property type="entry name" value="MFS_1"/>
    <property type="match status" value="1"/>
</dbReference>
<evidence type="ECO:0000256" key="6">
    <source>
        <dbReference type="ARBA" id="ARBA00023136"/>
    </source>
</evidence>
<feature type="transmembrane region" description="Helical" evidence="7">
    <location>
        <begin position="107"/>
        <end position="131"/>
    </location>
</feature>
<evidence type="ECO:0000256" key="3">
    <source>
        <dbReference type="ARBA" id="ARBA00022448"/>
    </source>
</evidence>
<dbReference type="PANTHER" id="PTHR23514:SF3">
    <property type="entry name" value="BYPASS OF STOP CODON PROTEIN 6"/>
    <property type="match status" value="1"/>
</dbReference>
<keyword evidence="5 7" id="KW-1133">Transmembrane helix</keyword>
<evidence type="ECO:0000256" key="5">
    <source>
        <dbReference type="ARBA" id="ARBA00022989"/>
    </source>
</evidence>
<feature type="transmembrane region" description="Helical" evidence="7">
    <location>
        <begin position="138"/>
        <end position="161"/>
    </location>
</feature>
<dbReference type="Gene3D" id="1.20.1250.20">
    <property type="entry name" value="MFS general substrate transporter like domains"/>
    <property type="match status" value="2"/>
</dbReference>
<dbReference type="InterPro" id="IPR020846">
    <property type="entry name" value="MFS_dom"/>
</dbReference>
<feature type="transmembrane region" description="Helical" evidence="7">
    <location>
        <begin position="355"/>
        <end position="379"/>
    </location>
</feature>
<feature type="transmembrane region" description="Helical" evidence="7">
    <location>
        <begin position="53"/>
        <end position="75"/>
    </location>
</feature>
<dbReference type="GO" id="GO:0012505">
    <property type="term" value="C:endomembrane system"/>
    <property type="evidence" value="ECO:0007669"/>
    <property type="project" value="UniProtKB-SubCell"/>
</dbReference>
<evidence type="ECO:0000259" key="8">
    <source>
        <dbReference type="PROSITE" id="PS50850"/>
    </source>
</evidence>
<proteinExistence type="inferred from homology"/>
<name>A0AAV3U9I6_9ALTE</name>
<feature type="domain" description="Major facilitator superfamily (MFS) profile" evidence="8">
    <location>
        <begin position="10"/>
        <end position="383"/>
    </location>
</feature>
<feature type="transmembrane region" description="Helical" evidence="7">
    <location>
        <begin position="210"/>
        <end position="232"/>
    </location>
</feature>
<evidence type="ECO:0000313" key="9">
    <source>
        <dbReference type="EMBL" id="GAA4960586.1"/>
    </source>
</evidence>
<dbReference type="InterPro" id="IPR036259">
    <property type="entry name" value="MFS_trans_sf"/>
</dbReference>
<comment type="subcellular location">
    <subcellularLocation>
        <location evidence="1">Endomembrane system</location>
        <topology evidence="1">Multi-pass membrane protein</topology>
    </subcellularLocation>
</comment>
<evidence type="ECO:0000256" key="7">
    <source>
        <dbReference type="SAM" id="Phobius"/>
    </source>
</evidence>
<evidence type="ECO:0000256" key="4">
    <source>
        <dbReference type="ARBA" id="ARBA00022692"/>
    </source>
</evidence>
<feature type="transmembrane region" description="Helical" evidence="7">
    <location>
        <begin position="328"/>
        <end position="349"/>
    </location>
</feature>
<comment type="caution">
    <text evidence="9">The sequence shown here is derived from an EMBL/GenBank/DDBJ whole genome shotgun (WGS) entry which is preliminary data.</text>
</comment>
<accession>A0AAV3U9I6</accession>
<sequence length="398" mass="42530">MGLTVASRSKQVAITLGCFLTYAVIAGVITQSGTMSAAMAENFQKPLTQATGLFTYFSTGNMLGYAVSLVIYEYLSLKRTLASCYAILIAVLASICLWDAWWSLPVLFFMAGLAAGLGLNTGAVTLSLLYSTRLRASMLLAADVCFTGAGVFVSPMTAYFIDQGYAWSFLFWILCGLSAVIIVVATVFTFPKTAKESNLAPQDGRMFSTVSVLCALGLFSYLFAQTCMLLWLPNYIEGGIKAGAVAISNYWMGMAVGQSCLVFMLTRIATKPVLMIIGAISVVLAAFLLIKTDTKTTQVLVMVLGLANAGIFKLSISYSAEQTSHPQRVVTFLLFAAAAGIAASPLISSQLVGRFGIYFGVQLVPVFTLVAVVLFYAAIATTKQSQEIYDHATSSSSH</sequence>
<feature type="transmembrane region" description="Helical" evidence="7">
    <location>
        <begin position="82"/>
        <end position="101"/>
    </location>
</feature>
<keyword evidence="3" id="KW-0813">Transport</keyword>
<dbReference type="GO" id="GO:0022857">
    <property type="term" value="F:transmembrane transporter activity"/>
    <property type="evidence" value="ECO:0007669"/>
    <property type="project" value="InterPro"/>
</dbReference>
<feature type="transmembrane region" description="Helical" evidence="7">
    <location>
        <begin position="12"/>
        <end position="33"/>
    </location>
</feature>
<dbReference type="InterPro" id="IPR051788">
    <property type="entry name" value="MFS_Transporter"/>
</dbReference>
<keyword evidence="10" id="KW-1185">Reference proteome</keyword>
<dbReference type="EMBL" id="BAABLX010000079">
    <property type="protein sequence ID" value="GAA4960586.1"/>
    <property type="molecule type" value="Genomic_DNA"/>
</dbReference>
<dbReference type="Proteomes" id="UP001409585">
    <property type="component" value="Unassembled WGS sequence"/>
</dbReference>
<dbReference type="PROSITE" id="PS50850">
    <property type="entry name" value="MFS"/>
    <property type="match status" value="1"/>
</dbReference>
<dbReference type="InterPro" id="IPR011701">
    <property type="entry name" value="MFS"/>
</dbReference>
<protein>
    <recommendedName>
        <fullName evidence="8">Major facilitator superfamily (MFS) profile domain-containing protein</fullName>
    </recommendedName>
</protein>
<keyword evidence="4 7" id="KW-0812">Transmembrane</keyword>
<dbReference type="AlphaFoldDB" id="A0AAV3U9I6"/>
<feature type="transmembrane region" description="Helical" evidence="7">
    <location>
        <begin position="272"/>
        <end position="290"/>
    </location>
</feature>
<evidence type="ECO:0000313" key="10">
    <source>
        <dbReference type="Proteomes" id="UP001409585"/>
    </source>
</evidence>